<proteinExistence type="predicted"/>
<reference evidence="1" key="1">
    <citation type="journal article" date="2023" name="IScience">
        <title>Live-bearing cockroach genome reveals convergent evolutionary mechanisms linked to viviparity in insects and beyond.</title>
        <authorList>
            <person name="Fouks B."/>
            <person name="Harrison M.C."/>
            <person name="Mikhailova A.A."/>
            <person name="Marchal E."/>
            <person name="English S."/>
            <person name="Carruthers M."/>
            <person name="Jennings E.C."/>
            <person name="Chiamaka E.L."/>
            <person name="Frigard R.A."/>
            <person name="Pippel M."/>
            <person name="Attardo G.M."/>
            <person name="Benoit J.B."/>
            <person name="Bornberg-Bauer E."/>
            <person name="Tobe S.S."/>
        </authorList>
    </citation>
    <scope>NUCLEOTIDE SEQUENCE</scope>
    <source>
        <strain evidence="1">Stay&amp;Tobe</strain>
    </source>
</reference>
<gene>
    <name evidence="1" type="ORF">L9F63_000037</name>
</gene>
<keyword evidence="2" id="KW-1185">Reference proteome</keyword>
<feature type="non-terminal residue" evidence="1">
    <location>
        <position position="1"/>
    </location>
</feature>
<dbReference type="EMBL" id="JASPKZ010000002">
    <property type="protein sequence ID" value="KAJ9601809.1"/>
    <property type="molecule type" value="Genomic_DNA"/>
</dbReference>
<dbReference type="Proteomes" id="UP001233999">
    <property type="component" value="Unassembled WGS sequence"/>
</dbReference>
<organism evidence="1 2">
    <name type="scientific">Diploptera punctata</name>
    <name type="common">Pacific beetle cockroach</name>
    <dbReference type="NCBI Taxonomy" id="6984"/>
    <lineage>
        <taxon>Eukaryota</taxon>
        <taxon>Metazoa</taxon>
        <taxon>Ecdysozoa</taxon>
        <taxon>Arthropoda</taxon>
        <taxon>Hexapoda</taxon>
        <taxon>Insecta</taxon>
        <taxon>Pterygota</taxon>
        <taxon>Neoptera</taxon>
        <taxon>Polyneoptera</taxon>
        <taxon>Dictyoptera</taxon>
        <taxon>Blattodea</taxon>
        <taxon>Blaberoidea</taxon>
        <taxon>Blaberidae</taxon>
        <taxon>Diplopterinae</taxon>
        <taxon>Diploptera</taxon>
    </lineage>
</organism>
<dbReference type="AlphaFoldDB" id="A0AAD8AMD0"/>
<name>A0AAD8AMD0_DIPPU</name>
<evidence type="ECO:0000313" key="2">
    <source>
        <dbReference type="Proteomes" id="UP001233999"/>
    </source>
</evidence>
<sequence>RYIDLLRLWMICELMPCHPALHSLHVSLWRRGDYSYYLNNNAAMTGDKISDVSLCDF</sequence>
<comment type="caution">
    <text evidence="1">The sequence shown here is derived from an EMBL/GenBank/DDBJ whole genome shotgun (WGS) entry which is preliminary data.</text>
</comment>
<accession>A0AAD8AMD0</accession>
<protein>
    <submittedName>
        <fullName evidence="1">Uncharacterized protein</fullName>
    </submittedName>
</protein>
<reference evidence="1" key="2">
    <citation type="submission" date="2023-05" db="EMBL/GenBank/DDBJ databases">
        <authorList>
            <person name="Fouks B."/>
        </authorList>
    </citation>
    <scope>NUCLEOTIDE SEQUENCE</scope>
    <source>
        <strain evidence="1">Stay&amp;Tobe</strain>
        <tissue evidence="1">Testes</tissue>
    </source>
</reference>
<evidence type="ECO:0000313" key="1">
    <source>
        <dbReference type="EMBL" id="KAJ9601809.1"/>
    </source>
</evidence>
<feature type="non-terminal residue" evidence="1">
    <location>
        <position position="57"/>
    </location>
</feature>